<name>A0A0D0DPW7_9AGAM</name>
<protein>
    <submittedName>
        <fullName evidence="1">Uncharacterized protein</fullName>
    </submittedName>
</protein>
<evidence type="ECO:0000313" key="2">
    <source>
        <dbReference type="Proteomes" id="UP000054538"/>
    </source>
</evidence>
<dbReference type="InterPro" id="IPR040521">
    <property type="entry name" value="KDZ"/>
</dbReference>
<organism evidence="1 2">
    <name type="scientific">Paxillus rubicundulus Ve08.2h10</name>
    <dbReference type="NCBI Taxonomy" id="930991"/>
    <lineage>
        <taxon>Eukaryota</taxon>
        <taxon>Fungi</taxon>
        <taxon>Dikarya</taxon>
        <taxon>Basidiomycota</taxon>
        <taxon>Agaricomycotina</taxon>
        <taxon>Agaricomycetes</taxon>
        <taxon>Agaricomycetidae</taxon>
        <taxon>Boletales</taxon>
        <taxon>Paxilineae</taxon>
        <taxon>Paxillaceae</taxon>
        <taxon>Paxillus</taxon>
    </lineage>
</organism>
<dbReference type="InParanoid" id="A0A0D0DPW7"/>
<keyword evidence="2" id="KW-1185">Reference proteome</keyword>
<dbReference type="OrthoDB" id="3214502at2759"/>
<evidence type="ECO:0000313" key="1">
    <source>
        <dbReference type="EMBL" id="KIK81145.1"/>
    </source>
</evidence>
<dbReference type="Proteomes" id="UP000054538">
    <property type="component" value="Unassembled WGS sequence"/>
</dbReference>
<proteinExistence type="predicted"/>
<dbReference type="AlphaFoldDB" id="A0A0D0DPW7"/>
<dbReference type="Pfam" id="PF18758">
    <property type="entry name" value="KDZ"/>
    <property type="match status" value="1"/>
</dbReference>
<accession>A0A0D0DPW7</accession>
<dbReference type="EMBL" id="KN825858">
    <property type="protein sequence ID" value="KIK81145.1"/>
    <property type="molecule type" value="Genomic_DNA"/>
</dbReference>
<feature type="non-terminal residue" evidence="1">
    <location>
        <position position="83"/>
    </location>
</feature>
<sequence length="83" mass="9304">WLVKLCYVIDGNFSAQYMRMKIPEDVISLSDVLAYMVEPSAYGDHIARSVEAKERSTCQNHRAVNAENGSRKNLRVTGIGTDL</sequence>
<reference evidence="2" key="2">
    <citation type="submission" date="2015-01" db="EMBL/GenBank/DDBJ databases">
        <title>Evolutionary Origins and Diversification of the Mycorrhizal Mutualists.</title>
        <authorList>
            <consortium name="DOE Joint Genome Institute"/>
            <consortium name="Mycorrhizal Genomics Consortium"/>
            <person name="Kohler A."/>
            <person name="Kuo A."/>
            <person name="Nagy L.G."/>
            <person name="Floudas D."/>
            <person name="Copeland A."/>
            <person name="Barry K.W."/>
            <person name="Cichocki N."/>
            <person name="Veneault-Fourrey C."/>
            <person name="LaButti K."/>
            <person name="Lindquist E.A."/>
            <person name="Lipzen A."/>
            <person name="Lundell T."/>
            <person name="Morin E."/>
            <person name="Murat C."/>
            <person name="Riley R."/>
            <person name="Ohm R."/>
            <person name="Sun H."/>
            <person name="Tunlid A."/>
            <person name="Henrissat B."/>
            <person name="Grigoriev I.V."/>
            <person name="Hibbett D.S."/>
            <person name="Martin F."/>
        </authorList>
    </citation>
    <scope>NUCLEOTIDE SEQUENCE [LARGE SCALE GENOMIC DNA]</scope>
    <source>
        <strain evidence="2">Ve08.2h10</strain>
    </source>
</reference>
<dbReference type="HOGENOM" id="CLU_003703_4_4_1"/>
<reference evidence="1 2" key="1">
    <citation type="submission" date="2014-04" db="EMBL/GenBank/DDBJ databases">
        <authorList>
            <consortium name="DOE Joint Genome Institute"/>
            <person name="Kuo A."/>
            <person name="Kohler A."/>
            <person name="Jargeat P."/>
            <person name="Nagy L.G."/>
            <person name="Floudas D."/>
            <person name="Copeland A."/>
            <person name="Barry K.W."/>
            <person name="Cichocki N."/>
            <person name="Veneault-Fourrey C."/>
            <person name="LaButti K."/>
            <person name="Lindquist E.A."/>
            <person name="Lipzen A."/>
            <person name="Lundell T."/>
            <person name="Morin E."/>
            <person name="Murat C."/>
            <person name="Sun H."/>
            <person name="Tunlid A."/>
            <person name="Henrissat B."/>
            <person name="Grigoriev I.V."/>
            <person name="Hibbett D.S."/>
            <person name="Martin F."/>
            <person name="Nordberg H.P."/>
            <person name="Cantor M.N."/>
            <person name="Hua S.X."/>
        </authorList>
    </citation>
    <scope>NUCLEOTIDE SEQUENCE [LARGE SCALE GENOMIC DNA]</scope>
    <source>
        <strain evidence="1 2">Ve08.2h10</strain>
    </source>
</reference>
<gene>
    <name evidence="1" type="ORF">PAXRUDRAFT_156819</name>
</gene>